<comment type="cofactor">
    <cofactor evidence="1">
        <name>a divalent metal cation</name>
        <dbReference type="ChEBI" id="CHEBI:60240"/>
    </cofactor>
</comment>
<gene>
    <name evidence="5" type="primary">LOC119642824</name>
</gene>
<dbReference type="Proteomes" id="UP000092443">
    <property type="component" value="Unplaced"/>
</dbReference>
<feature type="domain" description="DDE Tnp4" evidence="3">
    <location>
        <begin position="62"/>
        <end position="114"/>
    </location>
</feature>
<evidence type="ECO:0000259" key="3">
    <source>
        <dbReference type="Pfam" id="PF13359"/>
    </source>
</evidence>
<keyword evidence="4" id="KW-1185">Reference proteome</keyword>
<evidence type="ECO:0000256" key="2">
    <source>
        <dbReference type="ARBA" id="ARBA00022723"/>
    </source>
</evidence>
<name>A0A9C5ZJX1_9MUSC</name>
<dbReference type="RefSeq" id="XP_037898029.1">
    <property type="nucleotide sequence ID" value="XM_038042101.1"/>
</dbReference>
<keyword evidence="2" id="KW-0479">Metal-binding</keyword>
<reference evidence="5" key="1">
    <citation type="submission" date="2025-08" db="UniProtKB">
        <authorList>
            <consortium name="RefSeq"/>
        </authorList>
    </citation>
    <scope>IDENTIFICATION</scope>
    <source>
        <tissue evidence="5">Whole body pupa</tissue>
    </source>
</reference>
<dbReference type="KEGG" id="gfs:119642824"/>
<organism evidence="4 5">
    <name type="scientific">Glossina fuscipes</name>
    <dbReference type="NCBI Taxonomy" id="7396"/>
    <lineage>
        <taxon>Eukaryota</taxon>
        <taxon>Metazoa</taxon>
        <taxon>Ecdysozoa</taxon>
        <taxon>Arthropoda</taxon>
        <taxon>Hexapoda</taxon>
        <taxon>Insecta</taxon>
        <taxon>Pterygota</taxon>
        <taxon>Neoptera</taxon>
        <taxon>Endopterygota</taxon>
        <taxon>Diptera</taxon>
        <taxon>Brachycera</taxon>
        <taxon>Muscomorpha</taxon>
        <taxon>Hippoboscoidea</taxon>
        <taxon>Glossinidae</taxon>
        <taxon>Glossina</taxon>
    </lineage>
</organism>
<dbReference type="InterPro" id="IPR027806">
    <property type="entry name" value="HARBI1_dom"/>
</dbReference>
<accession>A0A9C5ZJX1</accession>
<evidence type="ECO:0000313" key="5">
    <source>
        <dbReference type="RefSeq" id="XP_037898029.1"/>
    </source>
</evidence>
<dbReference type="Pfam" id="PF13359">
    <property type="entry name" value="DDE_Tnp_4"/>
    <property type="match status" value="1"/>
</dbReference>
<evidence type="ECO:0000256" key="1">
    <source>
        <dbReference type="ARBA" id="ARBA00001968"/>
    </source>
</evidence>
<dbReference type="GeneID" id="119642824"/>
<dbReference type="AlphaFoldDB" id="A0A9C5ZJX1"/>
<proteinExistence type="predicted"/>
<sequence length="135" mass="15695">METAGEFNINISESGSEARYKILSYPLFLDTDKESHKRRLLTEKKTLTTNLCDIGKKDHSGSGYPLEPWLMTPYKNAVDPIGKYNDIHPQARSIVNRCIDLYKGRWRIFMEDRKSRHNGKIRNRLRGAPQHLHTP</sequence>
<dbReference type="GO" id="GO:0046872">
    <property type="term" value="F:metal ion binding"/>
    <property type="evidence" value="ECO:0007669"/>
    <property type="project" value="UniProtKB-KW"/>
</dbReference>
<evidence type="ECO:0000313" key="4">
    <source>
        <dbReference type="Proteomes" id="UP000092443"/>
    </source>
</evidence>
<protein>
    <submittedName>
        <fullName evidence="5">Uncharacterized protein LOC119642824</fullName>
    </submittedName>
</protein>